<evidence type="ECO:0000313" key="13">
    <source>
        <dbReference type="EMBL" id="JAU36627.1"/>
    </source>
</evidence>
<reference evidence="13" key="1">
    <citation type="submission" date="2016-07" db="EMBL/GenBank/DDBJ databases">
        <title>De novo transcriptome assembly of four accessions of the metal hyperaccumulator plant Noccaea caerulescens.</title>
        <authorList>
            <person name="Blande D."/>
            <person name="Halimaa P."/>
            <person name="Tervahauta A.I."/>
            <person name="Aarts M.G."/>
            <person name="Karenlampi S.O."/>
        </authorList>
    </citation>
    <scope>NUCLEOTIDE SEQUENCE</scope>
</reference>
<name>A0A1J3EX83_NOCCA</name>
<evidence type="ECO:0000256" key="9">
    <source>
        <dbReference type="ARBA" id="ARBA00023163"/>
    </source>
</evidence>
<keyword evidence="13" id="KW-0251">Elongation factor</keyword>
<keyword evidence="10 11" id="KW-0539">Nucleus</keyword>
<evidence type="ECO:0000256" key="11">
    <source>
        <dbReference type="RuleBase" id="RU364033"/>
    </source>
</evidence>
<evidence type="ECO:0000256" key="3">
    <source>
        <dbReference type="ARBA" id="ARBA00009730"/>
    </source>
</evidence>
<dbReference type="GO" id="GO:0006368">
    <property type="term" value="P:transcription elongation by RNA polymerase II"/>
    <property type="evidence" value="ECO:0007669"/>
    <property type="project" value="TreeGrafter"/>
</dbReference>
<evidence type="ECO:0000256" key="4">
    <source>
        <dbReference type="ARBA" id="ARBA00014973"/>
    </source>
</evidence>
<accession>A0A1J3EX83</accession>
<dbReference type="PANTHER" id="PTHR20934:SF24">
    <property type="entry name" value="TRANSCRIPTION ELONGATION FACTOR 1 HOMOLOG"/>
    <property type="match status" value="1"/>
</dbReference>
<proteinExistence type="inferred from homology"/>
<dbReference type="Gene3D" id="2.20.25.190">
    <property type="match status" value="1"/>
</dbReference>
<evidence type="ECO:0000313" key="14">
    <source>
        <dbReference type="EMBL" id="JAU59133.1"/>
    </source>
</evidence>
<evidence type="ECO:0000256" key="1">
    <source>
        <dbReference type="ARBA" id="ARBA00003357"/>
    </source>
</evidence>
<dbReference type="EMBL" id="GEVL01018208">
    <property type="protein sequence ID" value="JAU59133.1"/>
    <property type="molecule type" value="Transcribed_RNA"/>
</dbReference>
<dbReference type="EMBL" id="GEVK01016205">
    <property type="protein sequence ID" value="JAU36627.1"/>
    <property type="molecule type" value="Transcribed_RNA"/>
</dbReference>
<dbReference type="GO" id="GO:0008270">
    <property type="term" value="F:zinc ion binding"/>
    <property type="evidence" value="ECO:0007669"/>
    <property type="project" value="UniProtKB-KW"/>
</dbReference>
<gene>
    <name evidence="13" type="ORF">LC_TR14104_c0_g1_i1_g.48574</name>
    <name evidence="14" type="ORF">LE_TR18060_c0_g1_i1_g.58101</name>
</gene>
<dbReference type="GO" id="GO:0003746">
    <property type="term" value="F:translation elongation factor activity"/>
    <property type="evidence" value="ECO:0007669"/>
    <property type="project" value="UniProtKB-KW"/>
</dbReference>
<keyword evidence="8 11" id="KW-0805">Transcription regulation</keyword>
<comment type="function">
    <text evidence="1 11">Transcription elongation factor implicated in the maintenance of proper chromatin structure in actively transcribed regions.</text>
</comment>
<keyword evidence="5 11" id="KW-0479">Metal-binding</keyword>
<keyword evidence="9 11" id="KW-0804">Transcription</keyword>
<sequence length="127" mass="14880">MGKRKSRAKPAPTKRMDKLDTVFSCPFCNHGSSVECIINMKELIGQAVCRICEESFSTTITALTEAIDIYSEWIDECERVNTVEDDVEQEEELEEEEEEEEEIIEEEEEEEDEDDRVSVKRKFNYRD</sequence>
<evidence type="ECO:0000256" key="12">
    <source>
        <dbReference type="SAM" id="MobiDB-lite"/>
    </source>
</evidence>
<comment type="subcellular location">
    <subcellularLocation>
        <location evidence="2 11">Nucleus</location>
    </subcellularLocation>
</comment>
<dbReference type="InterPro" id="IPR038567">
    <property type="entry name" value="T_Elf1_sf"/>
</dbReference>
<comment type="similarity">
    <text evidence="3 11">Belongs to the ELOF1 family.</text>
</comment>
<evidence type="ECO:0000256" key="8">
    <source>
        <dbReference type="ARBA" id="ARBA00023015"/>
    </source>
</evidence>
<evidence type="ECO:0000256" key="6">
    <source>
        <dbReference type="ARBA" id="ARBA00022771"/>
    </source>
</evidence>
<keyword evidence="6 11" id="KW-0863">Zinc-finger</keyword>
<protein>
    <recommendedName>
        <fullName evidence="4 11">Transcription elongation factor 1 homolog</fullName>
    </recommendedName>
</protein>
<dbReference type="FunFam" id="2.20.25.190:FF:000001">
    <property type="entry name" value="Transcription elongation factor 1 homolog"/>
    <property type="match status" value="1"/>
</dbReference>
<evidence type="ECO:0000256" key="10">
    <source>
        <dbReference type="ARBA" id="ARBA00023242"/>
    </source>
</evidence>
<keyword evidence="7 11" id="KW-0862">Zinc</keyword>
<evidence type="ECO:0000256" key="5">
    <source>
        <dbReference type="ARBA" id="ARBA00022723"/>
    </source>
</evidence>
<dbReference type="InterPro" id="IPR007808">
    <property type="entry name" value="Elf1"/>
</dbReference>
<dbReference type="Pfam" id="PF05129">
    <property type="entry name" value="Zn_ribbon_Elf1"/>
    <property type="match status" value="1"/>
</dbReference>
<dbReference type="AlphaFoldDB" id="A0A1J3EX83"/>
<dbReference type="GO" id="GO:0008023">
    <property type="term" value="C:transcription elongation factor complex"/>
    <property type="evidence" value="ECO:0007669"/>
    <property type="project" value="TreeGrafter"/>
</dbReference>
<dbReference type="PANTHER" id="PTHR20934">
    <property type="entry name" value="TRANSCRIPTION ELONGATION FACTOR 1 HOMOLOG"/>
    <property type="match status" value="1"/>
</dbReference>
<organism evidence="13">
    <name type="scientific">Noccaea caerulescens</name>
    <name type="common">Alpine penny-cress</name>
    <name type="synonym">Thlaspi caerulescens</name>
    <dbReference type="NCBI Taxonomy" id="107243"/>
    <lineage>
        <taxon>Eukaryota</taxon>
        <taxon>Viridiplantae</taxon>
        <taxon>Streptophyta</taxon>
        <taxon>Embryophyta</taxon>
        <taxon>Tracheophyta</taxon>
        <taxon>Spermatophyta</taxon>
        <taxon>Magnoliopsida</taxon>
        <taxon>eudicotyledons</taxon>
        <taxon>Gunneridae</taxon>
        <taxon>Pentapetalae</taxon>
        <taxon>rosids</taxon>
        <taxon>malvids</taxon>
        <taxon>Brassicales</taxon>
        <taxon>Brassicaceae</taxon>
        <taxon>Coluteocarpeae</taxon>
        <taxon>Noccaea</taxon>
    </lineage>
</organism>
<keyword evidence="13" id="KW-0648">Protein biosynthesis</keyword>
<evidence type="ECO:0000256" key="2">
    <source>
        <dbReference type="ARBA" id="ARBA00004123"/>
    </source>
</evidence>
<evidence type="ECO:0000256" key="7">
    <source>
        <dbReference type="ARBA" id="ARBA00022833"/>
    </source>
</evidence>
<dbReference type="SUPFAM" id="SSF57783">
    <property type="entry name" value="Zinc beta-ribbon"/>
    <property type="match status" value="1"/>
</dbReference>
<feature type="region of interest" description="Disordered" evidence="12">
    <location>
        <begin position="83"/>
        <end position="127"/>
    </location>
</feature>
<dbReference type="GO" id="GO:0000993">
    <property type="term" value="F:RNA polymerase II complex binding"/>
    <property type="evidence" value="ECO:0007669"/>
    <property type="project" value="TreeGrafter"/>
</dbReference>
<feature type="compositionally biased region" description="Acidic residues" evidence="12">
    <location>
        <begin position="83"/>
        <end position="115"/>
    </location>
</feature>